<protein>
    <submittedName>
        <fullName evidence="2">BTB_2 domain-containing protein</fullName>
    </submittedName>
</protein>
<evidence type="ECO:0000313" key="2">
    <source>
        <dbReference type="WBParaSite" id="RSKR_0000200650.1"/>
    </source>
</evidence>
<accession>A0AC35TME9</accession>
<dbReference type="WBParaSite" id="RSKR_0000200650.1">
    <property type="protein sequence ID" value="RSKR_0000200650.1"/>
    <property type="gene ID" value="RSKR_0000200650"/>
</dbReference>
<proteinExistence type="predicted"/>
<reference evidence="2" key="1">
    <citation type="submission" date="2016-11" db="UniProtKB">
        <authorList>
            <consortium name="WormBaseParasite"/>
        </authorList>
    </citation>
    <scope>IDENTIFICATION</scope>
    <source>
        <strain evidence="2">KR3021</strain>
    </source>
</reference>
<dbReference type="Proteomes" id="UP000095286">
    <property type="component" value="Unplaced"/>
</dbReference>
<evidence type="ECO:0000313" key="1">
    <source>
        <dbReference type="Proteomes" id="UP000095286"/>
    </source>
</evidence>
<sequence>MFLVVPIFMIILTTLPLKDYLKFINSTFFSRSCVYKYNYFKNKKMTLTNPDIVVMDISGKEILIRRRIFEREPQSLLYQIIQQTGSETILIDRDFSMMTLIINALRHPQLKILVPDNFDNWQRQKLIEETLYWKLANITCEFQKNTSNTINTIIISHHATLTFGKQGISCDVNFRKISRILISGKVILCREIFGETLNETRDGGGMGEDRYTSRFFLKHTFLEQAFDSLASKGFKLISSSTMTPHGTSDARYDDDQRFMHYSQFVFQKKDK</sequence>
<name>A0AC35TME9_9BILA</name>
<organism evidence="1 2">
    <name type="scientific">Rhabditophanes sp. KR3021</name>
    <dbReference type="NCBI Taxonomy" id="114890"/>
    <lineage>
        <taxon>Eukaryota</taxon>
        <taxon>Metazoa</taxon>
        <taxon>Ecdysozoa</taxon>
        <taxon>Nematoda</taxon>
        <taxon>Chromadorea</taxon>
        <taxon>Rhabditida</taxon>
        <taxon>Tylenchina</taxon>
        <taxon>Panagrolaimomorpha</taxon>
        <taxon>Strongyloidoidea</taxon>
        <taxon>Alloionematidae</taxon>
        <taxon>Rhabditophanes</taxon>
    </lineage>
</organism>